<evidence type="ECO:0000313" key="2">
    <source>
        <dbReference type="Proteomes" id="UP001279410"/>
    </source>
</evidence>
<evidence type="ECO:0000313" key="1">
    <source>
        <dbReference type="EMBL" id="GLD75052.1"/>
    </source>
</evidence>
<protein>
    <submittedName>
        <fullName evidence="1">Serine/arginine repetitive matrix protein 2-like protein</fullName>
    </submittedName>
</protein>
<reference evidence="1" key="1">
    <citation type="submission" date="2022-08" db="EMBL/GenBank/DDBJ databases">
        <title>Genome sequencing of akame (Lates japonicus).</title>
        <authorList>
            <person name="Hashiguchi Y."/>
            <person name="Takahashi H."/>
        </authorList>
    </citation>
    <scope>NUCLEOTIDE SEQUENCE</scope>
    <source>
        <strain evidence="1">Kochi</strain>
    </source>
</reference>
<dbReference type="AlphaFoldDB" id="A0AAD3NNA5"/>
<proteinExistence type="predicted"/>
<organism evidence="1 2">
    <name type="scientific">Lates japonicus</name>
    <name type="common">Japanese lates</name>
    <dbReference type="NCBI Taxonomy" id="270547"/>
    <lineage>
        <taxon>Eukaryota</taxon>
        <taxon>Metazoa</taxon>
        <taxon>Chordata</taxon>
        <taxon>Craniata</taxon>
        <taxon>Vertebrata</taxon>
        <taxon>Euteleostomi</taxon>
        <taxon>Actinopterygii</taxon>
        <taxon>Neopterygii</taxon>
        <taxon>Teleostei</taxon>
        <taxon>Neoteleostei</taxon>
        <taxon>Acanthomorphata</taxon>
        <taxon>Carangaria</taxon>
        <taxon>Carangaria incertae sedis</taxon>
        <taxon>Centropomidae</taxon>
        <taxon>Lates</taxon>
    </lineage>
</organism>
<sequence>MSLNIDKRFRLIFTLLVGMSESASQQRSGVFSRTDEKVVVWAPGPGVLPESRGDGVRSSSLSSAGPSAALKVQNVQMCGAVKLAPGLEFDNIWTRGVASPFSAQGREHWVGHPMAQLPSSTSLTLGHRDSF</sequence>
<name>A0AAD3NNA5_LATJO</name>
<dbReference type="Proteomes" id="UP001279410">
    <property type="component" value="Unassembled WGS sequence"/>
</dbReference>
<keyword evidence="2" id="KW-1185">Reference proteome</keyword>
<comment type="caution">
    <text evidence="1">The sequence shown here is derived from an EMBL/GenBank/DDBJ whole genome shotgun (WGS) entry which is preliminary data.</text>
</comment>
<dbReference type="EMBL" id="BRZM01002667">
    <property type="protein sequence ID" value="GLD75052.1"/>
    <property type="molecule type" value="Genomic_DNA"/>
</dbReference>
<accession>A0AAD3NNA5</accession>
<gene>
    <name evidence="1" type="ORF">AKAME5_002638500</name>
</gene>